<keyword evidence="5" id="KW-0865">Zymogen</keyword>
<evidence type="ECO:0000256" key="4">
    <source>
        <dbReference type="ARBA" id="ARBA00022807"/>
    </source>
</evidence>
<dbReference type="GO" id="GO:0006508">
    <property type="term" value="P:proteolysis"/>
    <property type="evidence" value="ECO:0007669"/>
    <property type="project" value="UniProtKB-KW"/>
</dbReference>
<dbReference type="InterPro" id="IPR025660">
    <property type="entry name" value="Pept_his_AS"/>
</dbReference>
<evidence type="ECO:0000259" key="8">
    <source>
        <dbReference type="SMART" id="SM00645"/>
    </source>
</evidence>
<dbReference type="Pfam" id="PF00112">
    <property type="entry name" value="Peptidase_C1"/>
    <property type="match status" value="1"/>
</dbReference>
<name>A0AAN4Z3K9_9BILA</name>
<keyword evidence="7" id="KW-0812">Transmembrane</keyword>
<dbReference type="InterPro" id="IPR000169">
    <property type="entry name" value="Pept_cys_AS"/>
</dbReference>
<keyword evidence="3" id="KW-0378">Hydrolase</keyword>
<dbReference type="FunFam" id="3.90.70.10:FF:000103">
    <property type="entry name" value="Hypothetical LOC496748"/>
    <property type="match status" value="1"/>
</dbReference>
<feature type="domain" description="Peptidase C1A papain C-terminal" evidence="8">
    <location>
        <begin position="184"/>
        <end position="401"/>
    </location>
</feature>
<sequence>ATSPLHQPSMKSNVGESRDYLFVDQYVLERQQAAKKQAYRRCLISALLTCIVSATLLSVFYITADEFPFETLELSESALLAKHAPHFVQFTRRFNKKYESGDHAQRALKDYALQMEKVAKLNEGLDEPQYGENEMSDWSDDEFANMLLPLDFYEKMRDINDDEDEEFISRMPKNLQRALNDAPKYDHYDWRTYNVVTPVKAQGKCGSCWAFAATATVESAWLIKHPGDTRILSEQTLLDCDMSNDACGGGDEDKAFRFIHRQGLAYLSDYPYVAHRQNSCLADSFPNRTKIEVAYGINPDEKSMIDWLTNFGPVNIGMSVIQPMRSWNSSKVFYPTKEQCKNEVIGLHAMLIVGYGTSDAGEPYWIIKNSWGQSYGTEGGFIYYRRGVNACFVEDEPVGILAY</sequence>
<dbReference type="SMART" id="SM00645">
    <property type="entry name" value="Pept_C1"/>
    <property type="match status" value="1"/>
</dbReference>
<evidence type="ECO:0000256" key="5">
    <source>
        <dbReference type="ARBA" id="ARBA00023145"/>
    </source>
</evidence>
<dbReference type="PROSITE" id="PS00639">
    <property type="entry name" value="THIOL_PROTEASE_HIS"/>
    <property type="match status" value="1"/>
</dbReference>
<dbReference type="CDD" id="cd02248">
    <property type="entry name" value="Peptidase_C1A"/>
    <property type="match status" value="1"/>
</dbReference>
<comment type="caution">
    <text evidence="10">The sequence shown here is derived from an EMBL/GenBank/DDBJ whole genome shotgun (WGS) entry which is preliminary data.</text>
</comment>
<evidence type="ECO:0000313" key="11">
    <source>
        <dbReference type="Proteomes" id="UP001328107"/>
    </source>
</evidence>
<keyword evidence="7" id="KW-0472">Membrane</keyword>
<dbReference type="AlphaFoldDB" id="A0AAN4Z3K9"/>
<evidence type="ECO:0000256" key="1">
    <source>
        <dbReference type="ARBA" id="ARBA00008455"/>
    </source>
</evidence>
<keyword evidence="7" id="KW-1133">Transmembrane helix</keyword>
<feature type="transmembrane region" description="Helical" evidence="7">
    <location>
        <begin position="42"/>
        <end position="62"/>
    </location>
</feature>
<keyword evidence="4" id="KW-0788">Thiol protease</keyword>
<dbReference type="PANTHER" id="PTHR12411">
    <property type="entry name" value="CYSTEINE PROTEASE FAMILY C1-RELATED"/>
    <property type="match status" value="1"/>
</dbReference>
<keyword evidence="2" id="KW-0645">Protease</keyword>
<keyword evidence="11" id="KW-1185">Reference proteome</keyword>
<dbReference type="Pfam" id="PF08246">
    <property type="entry name" value="Inhibitor_I29"/>
    <property type="match status" value="1"/>
</dbReference>
<evidence type="ECO:0000256" key="2">
    <source>
        <dbReference type="ARBA" id="ARBA00022670"/>
    </source>
</evidence>
<dbReference type="PROSITE" id="PS00139">
    <property type="entry name" value="THIOL_PROTEASE_CYS"/>
    <property type="match status" value="1"/>
</dbReference>
<feature type="non-terminal residue" evidence="10">
    <location>
        <position position="1"/>
    </location>
</feature>
<dbReference type="Proteomes" id="UP001328107">
    <property type="component" value="Unassembled WGS sequence"/>
</dbReference>
<evidence type="ECO:0000259" key="9">
    <source>
        <dbReference type="SMART" id="SM00848"/>
    </source>
</evidence>
<dbReference type="Gene3D" id="3.90.70.10">
    <property type="entry name" value="Cysteine proteinases"/>
    <property type="match status" value="1"/>
</dbReference>
<keyword evidence="6" id="KW-1015">Disulfide bond</keyword>
<evidence type="ECO:0000313" key="10">
    <source>
        <dbReference type="EMBL" id="GMR30045.1"/>
    </source>
</evidence>
<dbReference type="InterPro" id="IPR013201">
    <property type="entry name" value="Prot_inhib_I29"/>
</dbReference>
<comment type="similarity">
    <text evidence="1">Belongs to the peptidase C1 family.</text>
</comment>
<protein>
    <recommendedName>
        <fullName evidence="12">Peptidase</fullName>
    </recommendedName>
</protein>
<proteinExistence type="inferred from homology"/>
<reference evidence="11" key="1">
    <citation type="submission" date="2022-10" db="EMBL/GenBank/DDBJ databases">
        <title>Genome assembly of Pristionchus species.</title>
        <authorList>
            <person name="Yoshida K."/>
            <person name="Sommer R.J."/>
        </authorList>
    </citation>
    <scope>NUCLEOTIDE SEQUENCE [LARGE SCALE GENOMIC DNA]</scope>
    <source>
        <strain evidence="11">RS5460</strain>
    </source>
</reference>
<evidence type="ECO:0000256" key="6">
    <source>
        <dbReference type="ARBA" id="ARBA00023157"/>
    </source>
</evidence>
<dbReference type="InterPro" id="IPR013128">
    <property type="entry name" value="Peptidase_C1A"/>
</dbReference>
<organism evidence="10 11">
    <name type="scientific">Pristionchus mayeri</name>
    <dbReference type="NCBI Taxonomy" id="1317129"/>
    <lineage>
        <taxon>Eukaryota</taxon>
        <taxon>Metazoa</taxon>
        <taxon>Ecdysozoa</taxon>
        <taxon>Nematoda</taxon>
        <taxon>Chromadorea</taxon>
        <taxon>Rhabditida</taxon>
        <taxon>Rhabditina</taxon>
        <taxon>Diplogasteromorpha</taxon>
        <taxon>Diplogasteroidea</taxon>
        <taxon>Neodiplogasteridae</taxon>
        <taxon>Pristionchus</taxon>
    </lineage>
</organism>
<gene>
    <name evidence="10" type="ORF">PMAYCL1PPCAC_00240</name>
</gene>
<evidence type="ECO:0008006" key="12">
    <source>
        <dbReference type="Google" id="ProtNLM"/>
    </source>
</evidence>
<dbReference type="InterPro" id="IPR038765">
    <property type="entry name" value="Papain-like_cys_pep_sf"/>
</dbReference>
<dbReference type="InterPro" id="IPR039417">
    <property type="entry name" value="Peptidase_C1A_papain-like"/>
</dbReference>
<dbReference type="PRINTS" id="PR00705">
    <property type="entry name" value="PAPAIN"/>
</dbReference>
<dbReference type="SUPFAM" id="SSF54001">
    <property type="entry name" value="Cysteine proteinases"/>
    <property type="match status" value="1"/>
</dbReference>
<evidence type="ECO:0000256" key="7">
    <source>
        <dbReference type="SAM" id="Phobius"/>
    </source>
</evidence>
<dbReference type="SMART" id="SM00848">
    <property type="entry name" value="Inhibitor_I29"/>
    <property type="match status" value="1"/>
</dbReference>
<dbReference type="EMBL" id="BTRK01000001">
    <property type="protein sequence ID" value="GMR30045.1"/>
    <property type="molecule type" value="Genomic_DNA"/>
</dbReference>
<dbReference type="GO" id="GO:0008234">
    <property type="term" value="F:cysteine-type peptidase activity"/>
    <property type="evidence" value="ECO:0007669"/>
    <property type="project" value="UniProtKB-KW"/>
</dbReference>
<accession>A0AAN4Z3K9</accession>
<feature type="domain" description="Cathepsin propeptide inhibitor" evidence="9">
    <location>
        <begin position="87"/>
        <end position="143"/>
    </location>
</feature>
<evidence type="ECO:0000256" key="3">
    <source>
        <dbReference type="ARBA" id="ARBA00022801"/>
    </source>
</evidence>
<dbReference type="InterPro" id="IPR000668">
    <property type="entry name" value="Peptidase_C1A_C"/>
</dbReference>